<reference evidence="2" key="1">
    <citation type="journal article" date="2021" name="bioRxiv">
        <title>Whole Genome Assembly and Annotation of Northern Wild Rice, Zizania palustris L., Supports a Whole Genome Duplication in the Zizania Genus.</title>
        <authorList>
            <person name="Haas M."/>
            <person name="Kono T."/>
            <person name="Macchietto M."/>
            <person name="Millas R."/>
            <person name="McGilp L."/>
            <person name="Shao M."/>
            <person name="Duquette J."/>
            <person name="Hirsch C.N."/>
            <person name="Kimball J."/>
        </authorList>
    </citation>
    <scope>NUCLEOTIDE SEQUENCE</scope>
    <source>
        <tissue evidence="2">Fresh leaf tissue</tissue>
    </source>
</reference>
<reference evidence="2" key="2">
    <citation type="submission" date="2021-02" db="EMBL/GenBank/DDBJ databases">
        <authorList>
            <person name="Kimball J.A."/>
            <person name="Haas M.W."/>
            <person name="Macchietto M."/>
            <person name="Kono T."/>
            <person name="Duquette J."/>
            <person name="Shao M."/>
        </authorList>
    </citation>
    <scope>NUCLEOTIDE SEQUENCE</scope>
    <source>
        <tissue evidence="2">Fresh leaf tissue</tissue>
    </source>
</reference>
<keyword evidence="3" id="KW-1185">Reference proteome</keyword>
<evidence type="ECO:0000313" key="3">
    <source>
        <dbReference type="Proteomes" id="UP000729402"/>
    </source>
</evidence>
<evidence type="ECO:0000256" key="1">
    <source>
        <dbReference type="SAM" id="MobiDB-lite"/>
    </source>
</evidence>
<dbReference type="AlphaFoldDB" id="A0A8J5RLR7"/>
<dbReference type="Proteomes" id="UP000729402">
    <property type="component" value="Unassembled WGS sequence"/>
</dbReference>
<gene>
    <name evidence="2" type="ORF">GUJ93_ZPchr0009g2343</name>
</gene>
<evidence type="ECO:0000313" key="2">
    <source>
        <dbReference type="EMBL" id="KAG8051012.1"/>
    </source>
</evidence>
<dbReference type="EMBL" id="JAAALK010000289">
    <property type="protein sequence ID" value="KAG8051012.1"/>
    <property type="molecule type" value="Genomic_DNA"/>
</dbReference>
<organism evidence="2 3">
    <name type="scientific">Zizania palustris</name>
    <name type="common">Northern wild rice</name>
    <dbReference type="NCBI Taxonomy" id="103762"/>
    <lineage>
        <taxon>Eukaryota</taxon>
        <taxon>Viridiplantae</taxon>
        <taxon>Streptophyta</taxon>
        <taxon>Embryophyta</taxon>
        <taxon>Tracheophyta</taxon>
        <taxon>Spermatophyta</taxon>
        <taxon>Magnoliopsida</taxon>
        <taxon>Liliopsida</taxon>
        <taxon>Poales</taxon>
        <taxon>Poaceae</taxon>
        <taxon>BOP clade</taxon>
        <taxon>Oryzoideae</taxon>
        <taxon>Oryzeae</taxon>
        <taxon>Zizaniinae</taxon>
        <taxon>Zizania</taxon>
    </lineage>
</organism>
<name>A0A8J5RLR7_ZIZPA</name>
<accession>A0A8J5RLR7</accession>
<sequence>MNGVVDLRLASHRAASGMAPPRRPGRAHPRHPLLAPQRPLALASPCCPGLVTPHLHLARHCATGCRMTQNRSIPAHCNTVGSLAP</sequence>
<protein>
    <submittedName>
        <fullName evidence="2">Uncharacterized protein</fullName>
    </submittedName>
</protein>
<feature type="region of interest" description="Disordered" evidence="1">
    <location>
        <begin position="10"/>
        <end position="33"/>
    </location>
</feature>
<comment type="caution">
    <text evidence="2">The sequence shown here is derived from an EMBL/GenBank/DDBJ whole genome shotgun (WGS) entry which is preliminary data.</text>
</comment>
<proteinExistence type="predicted"/>